<protein>
    <submittedName>
        <fullName evidence="2">Uncharacterized protein</fullName>
    </submittedName>
</protein>
<dbReference type="EMBL" id="JACCKA010000008">
    <property type="protein sequence ID" value="NZA24913.1"/>
    <property type="molecule type" value="Genomic_DNA"/>
</dbReference>
<dbReference type="RefSeq" id="WP_180676723.1">
    <property type="nucleotide sequence ID" value="NZ_JACCKA010000008.1"/>
</dbReference>
<feature type="chain" id="PRO_5032340963" evidence="1">
    <location>
        <begin position="31"/>
        <end position="137"/>
    </location>
</feature>
<evidence type="ECO:0000313" key="2">
    <source>
        <dbReference type="EMBL" id="NZA24913.1"/>
    </source>
</evidence>
<reference evidence="2 3" key="1">
    <citation type="submission" date="2020-07" db="EMBL/GenBank/DDBJ databases">
        <title>Luteimonas sp. SJ-92.</title>
        <authorList>
            <person name="Huang X.-X."/>
            <person name="Xu L."/>
            <person name="Sun J.-Q."/>
        </authorList>
    </citation>
    <scope>NUCLEOTIDE SEQUENCE [LARGE SCALE GENOMIC DNA]</scope>
    <source>
        <strain evidence="2 3">SJ-92</strain>
    </source>
</reference>
<comment type="caution">
    <text evidence="2">The sequence shown here is derived from an EMBL/GenBank/DDBJ whole genome shotgun (WGS) entry which is preliminary data.</text>
</comment>
<name>A0A853J777_9GAMM</name>
<dbReference type="AlphaFoldDB" id="A0A853J777"/>
<feature type="signal peptide" evidence="1">
    <location>
        <begin position="1"/>
        <end position="30"/>
    </location>
</feature>
<sequence>MGITVGGASKLLAIVLLVLGGAAGSAQSHAQTDPLGDRPALDPDHLIFHEPMEDGIFSDNWYAYQLEEEDGPVAGLYVVVRDGKSGDFSASLSLDCANRSSTWEWGVLYGSELVGQDYFEQQVPPQVAQNALARYCP</sequence>
<organism evidence="2 3">
    <name type="scientific">Luteimonas salinisoli</name>
    <dbReference type="NCBI Taxonomy" id="2752307"/>
    <lineage>
        <taxon>Bacteria</taxon>
        <taxon>Pseudomonadati</taxon>
        <taxon>Pseudomonadota</taxon>
        <taxon>Gammaproteobacteria</taxon>
        <taxon>Lysobacterales</taxon>
        <taxon>Lysobacteraceae</taxon>
        <taxon>Luteimonas</taxon>
    </lineage>
</organism>
<gene>
    <name evidence="2" type="ORF">H0E84_00800</name>
</gene>
<keyword evidence="1" id="KW-0732">Signal</keyword>
<evidence type="ECO:0000313" key="3">
    <source>
        <dbReference type="Proteomes" id="UP000578091"/>
    </source>
</evidence>
<evidence type="ECO:0000256" key="1">
    <source>
        <dbReference type="SAM" id="SignalP"/>
    </source>
</evidence>
<proteinExistence type="predicted"/>
<accession>A0A853J777</accession>
<keyword evidence="3" id="KW-1185">Reference proteome</keyword>
<dbReference type="Proteomes" id="UP000578091">
    <property type="component" value="Unassembled WGS sequence"/>
</dbReference>